<dbReference type="GO" id="GO:0003677">
    <property type="term" value="F:DNA binding"/>
    <property type="evidence" value="ECO:0007669"/>
    <property type="project" value="UniProtKB-KW"/>
</dbReference>
<dbReference type="GO" id="GO:0005524">
    <property type="term" value="F:ATP binding"/>
    <property type="evidence" value="ECO:0007669"/>
    <property type="project" value="UniProtKB-KW"/>
</dbReference>
<evidence type="ECO:0000313" key="11">
    <source>
        <dbReference type="EMBL" id="KAF9509023.1"/>
    </source>
</evidence>
<dbReference type="CDD" id="cd18140">
    <property type="entry name" value="HLD_clamp_RFC"/>
    <property type="match status" value="1"/>
</dbReference>
<dbReference type="Gene3D" id="1.10.8.60">
    <property type="match status" value="1"/>
</dbReference>
<keyword evidence="3" id="KW-0547">Nucleotide-binding</keyword>
<sequence length="866" mass="96284">MSLSFEPNGLLSKPLLPHLTPGSDVPESVDDDFLFVPNGLLVRPPSLSVAQESDNQQDSNTRDIAHEFVPNGLLPSISTSNPEKARDLTPELTPPQWVEKSDMDIDDVDDSLPTVSQLLPPPPPRPEGPQDYIRSTAIRCKTFEGHTITFTHRSKRVHRTPATSASHDVPITGLLEVPIHRLMDQLAMTAVDTAPLADVGNIPRTMEHVNQDMWVDRYRPQRFVDLVGDERVNRETMSWVKEWDQCVFGLKKKKRKLKRKWNEIEDEQDTSNAPEDPWHRPREKILLISGPPGLGKTTLAHVIAKQAGYHVLEVNASDARSGSAIDDRVKPALESGRAMGTTKPVLVIIDEIDGATGENSGAASGFVNKLVALTVDPPKKRRDGGGGSKGKRPLLRPIICICNDLYANSLSKLRLHARIIRMNPSSPLLVSKRLQHICSMEDLTAENRALNLLAEICKGDLRSCLNALQFIKMKSQSVTESIVRTATIGVKEADTSIHSVWTDLLHPISKKRAKNLAMTEEDERKYVSRIARSVEGSGNFDKVVLGVFEHYTTLHPHESTLKRFQAANECLCSYDLLSEMMRSGQEYGLLNYLAYYIVPIYTHLSAGGNPKVERPTVYWESFSKTRSSEDIFASLTKSILFPEGARQDNRTAGLGYRHLLGKDILRTEFVPLLNRIISPNIRPVNKQIIKGDERVILRKLVDIMVSTGLRFELDKADDGQMVYRLEPAIDVFVTYDGKRAGDIAASRYAVRHMVAGEIEAETATRQNDAIEKTPAGGLRGMQRKSRANDQIVGDSIDIADKPATDFFGRPIVHQPPESVQVASSTTHDGASASRLSKTNMSYAINYKYHEGNSSAVRKPTKTSTFL</sequence>
<evidence type="ECO:0000313" key="12">
    <source>
        <dbReference type="Proteomes" id="UP000886523"/>
    </source>
</evidence>
<keyword evidence="7" id="KW-0131">Cell cycle</keyword>
<dbReference type="GO" id="GO:0016887">
    <property type="term" value="F:ATP hydrolysis activity"/>
    <property type="evidence" value="ECO:0007669"/>
    <property type="project" value="InterPro"/>
</dbReference>
<evidence type="ECO:0000256" key="1">
    <source>
        <dbReference type="ARBA" id="ARBA00004123"/>
    </source>
</evidence>
<gene>
    <name evidence="11" type="ORF">BS47DRAFT_184538</name>
</gene>
<evidence type="ECO:0000256" key="7">
    <source>
        <dbReference type="ARBA" id="ARBA00023306"/>
    </source>
</evidence>
<feature type="region of interest" description="Disordered" evidence="9">
    <location>
        <begin position="71"/>
        <end position="129"/>
    </location>
</feature>
<evidence type="ECO:0000256" key="6">
    <source>
        <dbReference type="ARBA" id="ARBA00023242"/>
    </source>
</evidence>
<dbReference type="InterPro" id="IPR047854">
    <property type="entry name" value="RFC_lid"/>
</dbReference>
<dbReference type="InterPro" id="IPR027417">
    <property type="entry name" value="P-loop_NTPase"/>
</dbReference>
<comment type="subcellular location">
    <subcellularLocation>
        <location evidence="1">Nucleus</location>
    </subcellularLocation>
</comment>
<dbReference type="InterPro" id="IPR003593">
    <property type="entry name" value="AAA+_ATPase"/>
</dbReference>
<dbReference type="PANTHER" id="PTHR46765">
    <property type="entry name" value="P-LOOP CONTAINING NUCLEOSIDE TRIPHOSPHATE HYDROLASES SUPERFAMILY PROTEIN"/>
    <property type="match status" value="1"/>
</dbReference>
<evidence type="ECO:0000256" key="8">
    <source>
        <dbReference type="ARBA" id="ARBA00043975"/>
    </source>
</evidence>
<keyword evidence="6" id="KW-0539">Nucleus</keyword>
<dbReference type="SMART" id="SM00382">
    <property type="entry name" value="AAA"/>
    <property type="match status" value="1"/>
</dbReference>
<reference evidence="11" key="1">
    <citation type="journal article" date="2020" name="Nat. Commun.">
        <title>Large-scale genome sequencing of mycorrhizal fungi provides insights into the early evolution of symbiotic traits.</title>
        <authorList>
            <person name="Miyauchi S."/>
            <person name="Kiss E."/>
            <person name="Kuo A."/>
            <person name="Drula E."/>
            <person name="Kohler A."/>
            <person name="Sanchez-Garcia M."/>
            <person name="Morin E."/>
            <person name="Andreopoulos B."/>
            <person name="Barry K.W."/>
            <person name="Bonito G."/>
            <person name="Buee M."/>
            <person name="Carver A."/>
            <person name="Chen C."/>
            <person name="Cichocki N."/>
            <person name="Clum A."/>
            <person name="Culley D."/>
            <person name="Crous P.W."/>
            <person name="Fauchery L."/>
            <person name="Girlanda M."/>
            <person name="Hayes R.D."/>
            <person name="Keri Z."/>
            <person name="LaButti K."/>
            <person name="Lipzen A."/>
            <person name="Lombard V."/>
            <person name="Magnuson J."/>
            <person name="Maillard F."/>
            <person name="Murat C."/>
            <person name="Nolan M."/>
            <person name="Ohm R.A."/>
            <person name="Pangilinan J."/>
            <person name="Pereira M.F."/>
            <person name="Perotto S."/>
            <person name="Peter M."/>
            <person name="Pfister S."/>
            <person name="Riley R."/>
            <person name="Sitrit Y."/>
            <person name="Stielow J.B."/>
            <person name="Szollosi G."/>
            <person name="Zifcakova L."/>
            <person name="Stursova M."/>
            <person name="Spatafora J.W."/>
            <person name="Tedersoo L."/>
            <person name="Vaario L.M."/>
            <person name="Yamada A."/>
            <person name="Yan M."/>
            <person name="Wang P."/>
            <person name="Xu J."/>
            <person name="Bruns T."/>
            <person name="Baldrian P."/>
            <person name="Vilgalys R."/>
            <person name="Dunand C."/>
            <person name="Henrissat B."/>
            <person name="Grigoriev I.V."/>
            <person name="Hibbett D."/>
            <person name="Nagy L.G."/>
            <person name="Martin F.M."/>
        </authorList>
    </citation>
    <scope>NUCLEOTIDE SEQUENCE</scope>
    <source>
        <strain evidence="11">UP504</strain>
    </source>
</reference>
<accession>A0A9P6ANH2</accession>
<dbReference type="SUPFAM" id="SSF52540">
    <property type="entry name" value="P-loop containing nucleoside triphosphate hydrolases"/>
    <property type="match status" value="1"/>
</dbReference>
<evidence type="ECO:0000256" key="5">
    <source>
        <dbReference type="ARBA" id="ARBA00023125"/>
    </source>
</evidence>
<dbReference type="EMBL" id="MU129045">
    <property type="protein sequence ID" value="KAF9509023.1"/>
    <property type="molecule type" value="Genomic_DNA"/>
</dbReference>
<proteinExistence type="inferred from homology"/>
<keyword evidence="4" id="KW-0067">ATP-binding</keyword>
<dbReference type="GO" id="GO:0005634">
    <property type="term" value="C:nucleus"/>
    <property type="evidence" value="ECO:0007669"/>
    <property type="project" value="UniProtKB-SubCell"/>
</dbReference>
<protein>
    <recommendedName>
        <fullName evidence="10">AAA+ ATPase domain-containing protein</fullName>
    </recommendedName>
</protein>
<keyword evidence="2" id="KW-0235">DNA replication</keyword>
<evidence type="ECO:0000259" key="10">
    <source>
        <dbReference type="SMART" id="SM00382"/>
    </source>
</evidence>
<keyword evidence="12" id="KW-1185">Reference proteome</keyword>
<comment type="similarity">
    <text evidence="8">Belongs to the activator 1 small subunits family. CTF18 subfamily.</text>
</comment>
<organism evidence="11 12">
    <name type="scientific">Hydnum rufescens UP504</name>
    <dbReference type="NCBI Taxonomy" id="1448309"/>
    <lineage>
        <taxon>Eukaryota</taxon>
        <taxon>Fungi</taxon>
        <taxon>Dikarya</taxon>
        <taxon>Basidiomycota</taxon>
        <taxon>Agaricomycotina</taxon>
        <taxon>Agaricomycetes</taxon>
        <taxon>Cantharellales</taxon>
        <taxon>Hydnaceae</taxon>
        <taxon>Hydnum</taxon>
    </lineage>
</organism>
<evidence type="ECO:0000256" key="3">
    <source>
        <dbReference type="ARBA" id="ARBA00022741"/>
    </source>
</evidence>
<feature type="region of interest" description="Disordered" evidence="9">
    <location>
        <begin position="259"/>
        <end position="278"/>
    </location>
</feature>
<dbReference type="AlphaFoldDB" id="A0A9P6ANH2"/>
<name>A0A9P6ANH2_9AGAM</name>
<comment type="caution">
    <text evidence="11">The sequence shown here is derived from an EMBL/GenBank/DDBJ whole genome shotgun (WGS) entry which is preliminary data.</text>
</comment>
<evidence type="ECO:0000256" key="2">
    <source>
        <dbReference type="ARBA" id="ARBA00022705"/>
    </source>
</evidence>
<dbReference type="PANTHER" id="PTHR46765:SF1">
    <property type="entry name" value="P-LOOP CONTAINING NUCLEOSIDE TRIPHOSPHATE HYDROLASES SUPERFAMILY PROTEIN"/>
    <property type="match status" value="1"/>
</dbReference>
<dbReference type="CDD" id="cd00009">
    <property type="entry name" value="AAA"/>
    <property type="match status" value="1"/>
</dbReference>
<dbReference type="InterPro" id="IPR003959">
    <property type="entry name" value="ATPase_AAA_core"/>
</dbReference>
<keyword evidence="5" id="KW-0238">DNA-binding</keyword>
<dbReference type="InterPro" id="IPR053016">
    <property type="entry name" value="CTF18-RFC_complex"/>
</dbReference>
<feature type="domain" description="AAA+ ATPase" evidence="10">
    <location>
        <begin position="282"/>
        <end position="423"/>
    </location>
</feature>
<dbReference type="Proteomes" id="UP000886523">
    <property type="component" value="Unassembled WGS sequence"/>
</dbReference>
<dbReference type="OrthoDB" id="2195431at2759"/>
<evidence type="ECO:0000256" key="4">
    <source>
        <dbReference type="ARBA" id="ARBA00022840"/>
    </source>
</evidence>
<dbReference type="Pfam" id="PF00004">
    <property type="entry name" value="AAA"/>
    <property type="match status" value="1"/>
</dbReference>
<dbReference type="GO" id="GO:0006260">
    <property type="term" value="P:DNA replication"/>
    <property type="evidence" value="ECO:0007669"/>
    <property type="project" value="UniProtKB-KW"/>
</dbReference>
<dbReference type="Gene3D" id="3.40.50.300">
    <property type="entry name" value="P-loop containing nucleotide triphosphate hydrolases"/>
    <property type="match status" value="1"/>
</dbReference>
<evidence type="ECO:0000256" key="9">
    <source>
        <dbReference type="SAM" id="MobiDB-lite"/>
    </source>
</evidence>